<sequence length="181" mass="21229">MITLLDNSFIAKGSERACYKNPENEEQCIKVYWHRKRKRNESKQEMKYSKRHLKNIEFIAKPICWVNTNLGKGLTFPLIKDYDGRPSKTLAQLISSLNYSELANKLIELKRSLIDNNISITDLPPQNICCKFKNELEYDLIIIDGFGYSNIIPVAYFSKSLLRKQIIKRFDRHLAQLMRIV</sequence>
<dbReference type="Proteomes" id="UP000535589">
    <property type="component" value="Unassembled WGS sequence"/>
</dbReference>
<dbReference type="Pfam" id="PF10707">
    <property type="entry name" value="YrbL-PhoP_reg"/>
    <property type="match status" value="1"/>
</dbReference>
<keyword evidence="2" id="KW-1185">Reference proteome</keyword>
<evidence type="ECO:0008006" key="3">
    <source>
        <dbReference type="Google" id="ProtNLM"/>
    </source>
</evidence>
<name>A0A7X8TRJ8_9VIBR</name>
<dbReference type="AlphaFoldDB" id="A0A7X8TRJ8"/>
<dbReference type="RefSeq" id="WP_168836660.1">
    <property type="nucleotide sequence ID" value="NZ_JABAIK010000010.1"/>
</dbReference>
<organism evidence="1 2">
    <name type="scientific">Vibrio agarilyticus</name>
    <dbReference type="NCBI Taxonomy" id="2726741"/>
    <lineage>
        <taxon>Bacteria</taxon>
        <taxon>Pseudomonadati</taxon>
        <taxon>Pseudomonadota</taxon>
        <taxon>Gammaproteobacteria</taxon>
        <taxon>Vibrionales</taxon>
        <taxon>Vibrionaceae</taxon>
        <taxon>Vibrio</taxon>
    </lineage>
</organism>
<evidence type="ECO:0000313" key="1">
    <source>
        <dbReference type="EMBL" id="NLS13565.1"/>
    </source>
</evidence>
<gene>
    <name evidence="1" type="ORF">HGP28_11745</name>
</gene>
<protein>
    <recommendedName>
        <fullName evidence="3">PhoP regulatory network protein YrbL</fullName>
    </recommendedName>
</protein>
<comment type="caution">
    <text evidence="1">The sequence shown here is derived from an EMBL/GenBank/DDBJ whole genome shotgun (WGS) entry which is preliminary data.</text>
</comment>
<dbReference type="EMBL" id="JABAIK010000010">
    <property type="protein sequence ID" value="NLS13565.1"/>
    <property type="molecule type" value="Genomic_DNA"/>
</dbReference>
<dbReference type="InterPro" id="IPR019647">
    <property type="entry name" value="PhoP_reg_network_YrbL"/>
</dbReference>
<evidence type="ECO:0000313" key="2">
    <source>
        <dbReference type="Proteomes" id="UP000535589"/>
    </source>
</evidence>
<reference evidence="1 2" key="1">
    <citation type="submission" date="2020-04" db="EMBL/GenBank/DDBJ databases">
        <title>Vibrio sp. SM6, a novel species isolated from seawater.</title>
        <authorList>
            <person name="Wang X."/>
        </authorList>
    </citation>
    <scope>NUCLEOTIDE SEQUENCE [LARGE SCALE GENOMIC DNA]</scope>
    <source>
        <strain evidence="1 2">SM6</strain>
    </source>
</reference>
<accession>A0A7X8TRJ8</accession>
<proteinExistence type="predicted"/>